<dbReference type="InterPro" id="IPR027417">
    <property type="entry name" value="P-loop_NTPase"/>
</dbReference>
<name>A0A673JJH4_9TELE</name>
<evidence type="ECO:0000313" key="5">
    <source>
        <dbReference type="Proteomes" id="UP000472270"/>
    </source>
</evidence>
<dbReference type="Pfam" id="PF04548">
    <property type="entry name" value="AIG1"/>
    <property type="match status" value="1"/>
</dbReference>
<dbReference type="Ensembl" id="ENSSRHT00000051724.1">
    <property type="protein sequence ID" value="ENSSRHP00000050306.1"/>
    <property type="gene ID" value="ENSSRHG00000025333.1"/>
</dbReference>
<proteinExistence type="inferred from homology"/>
<protein>
    <recommendedName>
        <fullName evidence="3">AIG1-type G domain-containing protein</fullName>
    </recommendedName>
</protein>
<organism evidence="4 5">
    <name type="scientific">Sinocyclocheilus rhinocerous</name>
    <dbReference type="NCBI Taxonomy" id="307959"/>
    <lineage>
        <taxon>Eukaryota</taxon>
        <taxon>Metazoa</taxon>
        <taxon>Chordata</taxon>
        <taxon>Craniata</taxon>
        <taxon>Vertebrata</taxon>
        <taxon>Euteleostomi</taxon>
        <taxon>Actinopterygii</taxon>
        <taxon>Neopterygii</taxon>
        <taxon>Teleostei</taxon>
        <taxon>Ostariophysi</taxon>
        <taxon>Cypriniformes</taxon>
        <taxon>Cyprinidae</taxon>
        <taxon>Cyprininae</taxon>
        <taxon>Sinocyclocheilus</taxon>
    </lineage>
</organism>
<dbReference type="Gene3D" id="3.40.50.300">
    <property type="entry name" value="P-loop containing nucleotide triphosphate hydrolases"/>
    <property type="match status" value="1"/>
</dbReference>
<feature type="domain" description="AIG1-type G" evidence="3">
    <location>
        <begin position="35"/>
        <end position="58"/>
    </location>
</feature>
<reference evidence="4" key="1">
    <citation type="submission" date="2025-08" db="UniProtKB">
        <authorList>
            <consortium name="Ensembl"/>
        </authorList>
    </citation>
    <scope>IDENTIFICATION</scope>
</reference>
<dbReference type="SUPFAM" id="SSF52540">
    <property type="entry name" value="P-loop containing nucleoside triphosphate hydrolases"/>
    <property type="match status" value="1"/>
</dbReference>
<evidence type="ECO:0000313" key="4">
    <source>
        <dbReference type="Ensembl" id="ENSSRHP00000050306.1"/>
    </source>
</evidence>
<dbReference type="Proteomes" id="UP000472270">
    <property type="component" value="Unassembled WGS sequence"/>
</dbReference>
<evidence type="ECO:0000256" key="2">
    <source>
        <dbReference type="ARBA" id="ARBA00022741"/>
    </source>
</evidence>
<comment type="similarity">
    <text evidence="1">Belongs to the TRAFAC class TrmE-Era-EngA-EngB-Septin-like GTPase superfamily. AIG1/Toc34/Toc159-like paraseptin GTPase family. IAN subfamily.</text>
</comment>
<keyword evidence="5" id="KW-1185">Reference proteome</keyword>
<reference evidence="4" key="2">
    <citation type="submission" date="2025-09" db="UniProtKB">
        <authorList>
            <consortium name="Ensembl"/>
        </authorList>
    </citation>
    <scope>IDENTIFICATION</scope>
</reference>
<evidence type="ECO:0000259" key="3">
    <source>
        <dbReference type="Pfam" id="PF04548"/>
    </source>
</evidence>
<keyword evidence="2" id="KW-0547">Nucleotide-binding</keyword>
<dbReference type="AlphaFoldDB" id="A0A673JJH4"/>
<dbReference type="InterPro" id="IPR006703">
    <property type="entry name" value="G_AIG1"/>
</dbReference>
<evidence type="ECO:0000256" key="1">
    <source>
        <dbReference type="ARBA" id="ARBA00008535"/>
    </source>
</evidence>
<dbReference type="GO" id="GO:0005525">
    <property type="term" value="F:GTP binding"/>
    <property type="evidence" value="ECO:0007669"/>
    <property type="project" value="InterPro"/>
</dbReference>
<sequence>MFWKVIHHIFVPSSGLDENKINEIDVIPERKDQIRLVLLGKTGCGKSATGNTIIGRNVKLPD</sequence>
<accession>A0A673JJH4</accession>